<gene>
    <name evidence="18" type="ORF">QO018_003199</name>
</gene>
<dbReference type="Gene3D" id="2.40.170.20">
    <property type="entry name" value="TonB-dependent receptor, beta-barrel domain"/>
    <property type="match status" value="1"/>
</dbReference>
<dbReference type="RefSeq" id="WP_307354431.1">
    <property type="nucleotide sequence ID" value="NZ_JAGINO010000014.1"/>
</dbReference>
<keyword evidence="19" id="KW-1185">Reference proteome</keyword>
<accession>A0ABU0MLI1</accession>
<dbReference type="SUPFAM" id="SSF56935">
    <property type="entry name" value="Porins"/>
    <property type="match status" value="1"/>
</dbReference>
<dbReference type="Pfam" id="PF00593">
    <property type="entry name" value="TonB_dep_Rec_b-barrel"/>
    <property type="match status" value="1"/>
</dbReference>
<dbReference type="InterPro" id="IPR000531">
    <property type="entry name" value="Beta-barrel_TonB"/>
</dbReference>
<keyword evidence="10 15" id="KW-0798">TonB box</keyword>
<evidence type="ECO:0000256" key="9">
    <source>
        <dbReference type="ARBA" id="ARBA00023065"/>
    </source>
</evidence>
<dbReference type="InterPro" id="IPR036942">
    <property type="entry name" value="Beta-barrel_TonB_sf"/>
</dbReference>
<evidence type="ECO:0000256" key="8">
    <source>
        <dbReference type="ARBA" id="ARBA00023004"/>
    </source>
</evidence>
<evidence type="ECO:0000256" key="2">
    <source>
        <dbReference type="ARBA" id="ARBA00009810"/>
    </source>
</evidence>
<keyword evidence="11 14" id="KW-0472">Membrane</keyword>
<dbReference type="NCBIfam" id="TIGR01783">
    <property type="entry name" value="TonB-siderophor"/>
    <property type="match status" value="1"/>
</dbReference>
<feature type="domain" description="TonB-dependent receptor-like beta-barrel" evidence="16">
    <location>
        <begin position="259"/>
        <end position="696"/>
    </location>
</feature>
<evidence type="ECO:0000256" key="11">
    <source>
        <dbReference type="ARBA" id="ARBA00023136"/>
    </source>
</evidence>
<dbReference type="InterPro" id="IPR010105">
    <property type="entry name" value="TonB_sidphr_rcpt"/>
</dbReference>
<reference evidence="18 19" key="1">
    <citation type="submission" date="2023-07" db="EMBL/GenBank/DDBJ databases">
        <title>Genomic Encyclopedia of Type Strains, Phase IV (KMG-IV): sequencing the most valuable type-strain genomes for metagenomic binning, comparative biology and taxonomic classification.</title>
        <authorList>
            <person name="Goeker M."/>
        </authorList>
    </citation>
    <scope>NUCLEOTIDE SEQUENCE [LARGE SCALE GENOMIC DNA]</scope>
    <source>
        <strain evidence="18 19">DSM 19922</strain>
    </source>
</reference>
<keyword evidence="13 14" id="KW-0998">Cell outer membrane</keyword>
<evidence type="ECO:0000256" key="10">
    <source>
        <dbReference type="ARBA" id="ARBA00023077"/>
    </source>
</evidence>
<keyword evidence="7" id="KW-0732">Signal</keyword>
<comment type="caution">
    <text evidence="18">The sequence shown here is derived from an EMBL/GenBank/DDBJ whole genome shotgun (WGS) entry which is preliminary data.</text>
</comment>
<evidence type="ECO:0000259" key="17">
    <source>
        <dbReference type="Pfam" id="PF07715"/>
    </source>
</evidence>
<dbReference type="PANTHER" id="PTHR32552">
    <property type="entry name" value="FERRICHROME IRON RECEPTOR-RELATED"/>
    <property type="match status" value="1"/>
</dbReference>
<name>A0ABU0MLI1_9PROT</name>
<evidence type="ECO:0000259" key="16">
    <source>
        <dbReference type="Pfam" id="PF00593"/>
    </source>
</evidence>
<comment type="similarity">
    <text evidence="2 14 15">Belongs to the TonB-dependent receptor family.</text>
</comment>
<dbReference type="Gene3D" id="2.170.130.10">
    <property type="entry name" value="TonB-dependent receptor, plug domain"/>
    <property type="match status" value="1"/>
</dbReference>
<evidence type="ECO:0000313" key="19">
    <source>
        <dbReference type="Proteomes" id="UP001244552"/>
    </source>
</evidence>
<keyword evidence="12 18" id="KW-0675">Receptor</keyword>
<keyword evidence="5" id="KW-0410">Iron transport</keyword>
<evidence type="ECO:0000256" key="14">
    <source>
        <dbReference type="PROSITE-ProRule" id="PRU01360"/>
    </source>
</evidence>
<evidence type="ECO:0000256" key="7">
    <source>
        <dbReference type="ARBA" id="ARBA00022729"/>
    </source>
</evidence>
<dbReference type="EMBL" id="JAUSVU010000011">
    <property type="protein sequence ID" value="MDQ0534326.1"/>
    <property type="molecule type" value="Genomic_DNA"/>
</dbReference>
<evidence type="ECO:0000256" key="5">
    <source>
        <dbReference type="ARBA" id="ARBA00022496"/>
    </source>
</evidence>
<dbReference type="InterPro" id="IPR039426">
    <property type="entry name" value="TonB-dep_rcpt-like"/>
</dbReference>
<evidence type="ECO:0000256" key="6">
    <source>
        <dbReference type="ARBA" id="ARBA00022692"/>
    </source>
</evidence>
<evidence type="ECO:0000256" key="1">
    <source>
        <dbReference type="ARBA" id="ARBA00004571"/>
    </source>
</evidence>
<keyword evidence="3 14" id="KW-0813">Transport</keyword>
<dbReference type="CDD" id="cd01347">
    <property type="entry name" value="ligand_gated_channel"/>
    <property type="match status" value="1"/>
</dbReference>
<evidence type="ECO:0000256" key="15">
    <source>
        <dbReference type="RuleBase" id="RU003357"/>
    </source>
</evidence>
<sequence>MQKRVEDATPSRGKAFGVKAFGAVVVSGFMVPSMAAAQTAEPAAPGASVQMPAVTVTGQGETALTPVTGYVANQQATGTKTDTPLIEVPQSISVIPRDQIQDQNAQSLNQVVRYTAGVTAETRGAVASRYDQLKVRGFDAETYLNGLKLQSLYYASSQIDPYLLERVEVLKGPTSVLYGQAPAGGLLNQASKRPSATPVRELGFEVGTNDHYRGTADFSGPIDAEGKFLYRLTAVGLSEDGQIDMTENERIALAPSFTWRPDADTSLTLLGFYQRDPKANSYGGVPPQGTVLDIPFGKIPVDFYDGDPNFEKFDRRQSSVGYAFDKRLSDVWSVRLNGRWLHEKVAYDSVYANGMAPDNRTLFRGVATSREAMNAYAIDNQVEGRFSTGPVQHTLLAGVDAQWVDGHYTAGFGAGPSLDVFAPVYGIAITPPPASRTDVDGSQYGVYLQDQIRWQGFILTLAGRRDWAETKAKSVFGDSRQFDQAYTGRAGLTYVFDNGIAPYISYAESFTPISGTDASGTPFKPEEGTQYEIGVKYQPPGLNSLFTAAVFDLTRSNLTTTDPAHPGFSIQTGEARSRGVELEARVGVTANLDVIGTYTYLDTEYTKDNSGLEGKRLAAVPRHQASAWAMYHMPENTALKGLSVGGGLRFTGSTMNSANSFKVPSFTLVDAAVSYDLGALSAKLQGAELQVNAKNLFNKEYVASCYYGDWCAYGYERTVTAGLRYRW</sequence>
<dbReference type="PROSITE" id="PS52016">
    <property type="entry name" value="TONB_DEPENDENT_REC_3"/>
    <property type="match status" value="1"/>
</dbReference>
<keyword evidence="6 14" id="KW-0812">Transmembrane</keyword>
<evidence type="ECO:0000256" key="3">
    <source>
        <dbReference type="ARBA" id="ARBA00022448"/>
    </source>
</evidence>
<dbReference type="InterPro" id="IPR037066">
    <property type="entry name" value="Plug_dom_sf"/>
</dbReference>
<evidence type="ECO:0000256" key="4">
    <source>
        <dbReference type="ARBA" id="ARBA00022452"/>
    </source>
</evidence>
<protein>
    <submittedName>
        <fullName evidence="18">Iron complex outermembrane receptor protein</fullName>
    </submittedName>
</protein>
<dbReference type="Proteomes" id="UP001244552">
    <property type="component" value="Unassembled WGS sequence"/>
</dbReference>
<dbReference type="PANTHER" id="PTHR32552:SF68">
    <property type="entry name" value="FERRICHROME OUTER MEMBRANE TRANSPORTER_PHAGE RECEPTOR"/>
    <property type="match status" value="1"/>
</dbReference>
<keyword evidence="4 14" id="KW-1134">Transmembrane beta strand</keyword>
<dbReference type="Pfam" id="PF07715">
    <property type="entry name" value="Plug"/>
    <property type="match status" value="1"/>
</dbReference>
<dbReference type="InterPro" id="IPR012910">
    <property type="entry name" value="Plug_dom"/>
</dbReference>
<keyword evidence="9" id="KW-0406">Ion transport</keyword>
<feature type="domain" description="TonB-dependent receptor plug" evidence="17">
    <location>
        <begin position="85"/>
        <end position="185"/>
    </location>
</feature>
<comment type="subcellular location">
    <subcellularLocation>
        <location evidence="1 14">Cell outer membrane</location>
        <topology evidence="1 14">Multi-pass membrane protein</topology>
    </subcellularLocation>
</comment>
<keyword evidence="8" id="KW-0408">Iron</keyword>
<evidence type="ECO:0000256" key="12">
    <source>
        <dbReference type="ARBA" id="ARBA00023170"/>
    </source>
</evidence>
<evidence type="ECO:0000256" key="13">
    <source>
        <dbReference type="ARBA" id="ARBA00023237"/>
    </source>
</evidence>
<organism evidence="18 19">
    <name type="scientific">Azospirillum picis</name>
    <dbReference type="NCBI Taxonomy" id="488438"/>
    <lineage>
        <taxon>Bacteria</taxon>
        <taxon>Pseudomonadati</taxon>
        <taxon>Pseudomonadota</taxon>
        <taxon>Alphaproteobacteria</taxon>
        <taxon>Rhodospirillales</taxon>
        <taxon>Azospirillaceae</taxon>
        <taxon>Azospirillum</taxon>
    </lineage>
</organism>
<proteinExistence type="inferred from homology"/>
<evidence type="ECO:0000313" key="18">
    <source>
        <dbReference type="EMBL" id="MDQ0534326.1"/>
    </source>
</evidence>